<sequence length="101" mass="10631">MVEQGWSKHCVWGSGGGAVAVLGYLSKVQLLQRLGGAALWQPQGRGYGRASEWEGDTSSVWGWGSGGRTWTGESWSCGEAAVTDRRAVAVGGGGWITEMSL</sequence>
<dbReference type="Proteomes" id="UP001152523">
    <property type="component" value="Unassembled WGS sequence"/>
</dbReference>
<reference evidence="1" key="1">
    <citation type="submission" date="2022-07" db="EMBL/GenBank/DDBJ databases">
        <authorList>
            <person name="Macas J."/>
            <person name="Novak P."/>
            <person name="Neumann P."/>
        </authorList>
    </citation>
    <scope>NUCLEOTIDE SEQUENCE</scope>
</reference>
<evidence type="ECO:0000313" key="1">
    <source>
        <dbReference type="EMBL" id="CAH9142981.1"/>
    </source>
</evidence>
<comment type="caution">
    <text evidence="1">The sequence shown here is derived from an EMBL/GenBank/DDBJ whole genome shotgun (WGS) entry which is preliminary data.</text>
</comment>
<dbReference type="EMBL" id="CAMAPF010001045">
    <property type="protein sequence ID" value="CAH9142981.1"/>
    <property type="molecule type" value="Genomic_DNA"/>
</dbReference>
<dbReference type="AlphaFoldDB" id="A0AAV0G6G7"/>
<name>A0AAV0G6G7_9ASTE</name>
<protein>
    <submittedName>
        <fullName evidence="1">Uncharacterized protein</fullName>
    </submittedName>
</protein>
<keyword evidence="2" id="KW-1185">Reference proteome</keyword>
<organism evidence="1 2">
    <name type="scientific">Cuscuta epithymum</name>
    <dbReference type="NCBI Taxonomy" id="186058"/>
    <lineage>
        <taxon>Eukaryota</taxon>
        <taxon>Viridiplantae</taxon>
        <taxon>Streptophyta</taxon>
        <taxon>Embryophyta</taxon>
        <taxon>Tracheophyta</taxon>
        <taxon>Spermatophyta</taxon>
        <taxon>Magnoliopsida</taxon>
        <taxon>eudicotyledons</taxon>
        <taxon>Gunneridae</taxon>
        <taxon>Pentapetalae</taxon>
        <taxon>asterids</taxon>
        <taxon>lamiids</taxon>
        <taxon>Solanales</taxon>
        <taxon>Convolvulaceae</taxon>
        <taxon>Cuscuteae</taxon>
        <taxon>Cuscuta</taxon>
        <taxon>Cuscuta subgen. Cuscuta</taxon>
    </lineage>
</organism>
<accession>A0AAV0G6G7</accession>
<proteinExistence type="predicted"/>
<evidence type="ECO:0000313" key="2">
    <source>
        <dbReference type="Proteomes" id="UP001152523"/>
    </source>
</evidence>
<gene>
    <name evidence="1" type="ORF">CEPIT_LOCUS40316</name>
</gene>